<reference evidence="9" key="1">
    <citation type="submission" date="2018-05" db="EMBL/GenBank/DDBJ databases">
        <authorList>
            <person name="Li X."/>
        </authorList>
    </citation>
    <scope>NUCLEOTIDE SEQUENCE [LARGE SCALE GENOMIC DNA]</scope>
    <source>
        <strain evidence="9">LX32</strain>
    </source>
</reference>
<dbReference type="Pfam" id="PF13977">
    <property type="entry name" value="TetR_C_6"/>
    <property type="match status" value="1"/>
</dbReference>
<dbReference type="InterPro" id="IPR009057">
    <property type="entry name" value="Homeodomain-like_sf"/>
</dbReference>
<gene>
    <name evidence="8" type="ORF">DJ017_04455</name>
</gene>
<evidence type="ECO:0000256" key="2">
    <source>
        <dbReference type="ARBA" id="ARBA00023015"/>
    </source>
</evidence>
<evidence type="ECO:0000256" key="1">
    <source>
        <dbReference type="ARBA" id="ARBA00022491"/>
    </source>
</evidence>
<evidence type="ECO:0000256" key="3">
    <source>
        <dbReference type="ARBA" id="ARBA00023125"/>
    </source>
</evidence>
<dbReference type="InterPro" id="IPR001647">
    <property type="entry name" value="HTH_TetR"/>
</dbReference>
<dbReference type="InterPro" id="IPR036271">
    <property type="entry name" value="Tet_transcr_reg_TetR-rel_C_sf"/>
</dbReference>
<keyword evidence="4" id="KW-0804">Transcription</keyword>
<dbReference type="SUPFAM" id="SSF46689">
    <property type="entry name" value="Homeodomain-like"/>
    <property type="match status" value="1"/>
</dbReference>
<dbReference type="GO" id="GO:0000976">
    <property type="term" value="F:transcription cis-regulatory region binding"/>
    <property type="evidence" value="ECO:0007669"/>
    <property type="project" value="TreeGrafter"/>
</dbReference>
<keyword evidence="2" id="KW-0805">Transcription regulation</keyword>
<keyword evidence="3 5" id="KW-0238">DNA-binding</keyword>
<organism evidence="8 9">
    <name type="scientific">Phenylobacterium soli</name>
    <dbReference type="NCBI Taxonomy" id="2170551"/>
    <lineage>
        <taxon>Bacteria</taxon>
        <taxon>Pseudomonadati</taxon>
        <taxon>Pseudomonadota</taxon>
        <taxon>Alphaproteobacteria</taxon>
        <taxon>Caulobacterales</taxon>
        <taxon>Caulobacteraceae</taxon>
        <taxon>Phenylobacterium</taxon>
    </lineage>
</organism>
<evidence type="ECO:0000259" key="7">
    <source>
        <dbReference type="PROSITE" id="PS50977"/>
    </source>
</evidence>
<evidence type="ECO:0000256" key="6">
    <source>
        <dbReference type="SAM" id="MobiDB-lite"/>
    </source>
</evidence>
<dbReference type="EMBL" id="QFYQ01000001">
    <property type="protein sequence ID" value="RAK56216.1"/>
    <property type="molecule type" value="Genomic_DNA"/>
</dbReference>
<dbReference type="PROSITE" id="PS50977">
    <property type="entry name" value="HTH_TETR_2"/>
    <property type="match status" value="1"/>
</dbReference>
<feature type="DNA-binding region" description="H-T-H motif" evidence="5">
    <location>
        <begin position="39"/>
        <end position="58"/>
    </location>
</feature>
<feature type="domain" description="HTH tetR-type" evidence="7">
    <location>
        <begin position="16"/>
        <end position="76"/>
    </location>
</feature>
<dbReference type="Proteomes" id="UP000249254">
    <property type="component" value="Unassembled WGS sequence"/>
</dbReference>
<comment type="caution">
    <text evidence="8">The sequence shown here is derived from an EMBL/GenBank/DDBJ whole genome shotgun (WGS) entry which is preliminary data.</text>
</comment>
<dbReference type="Gene3D" id="1.10.357.10">
    <property type="entry name" value="Tetracycline Repressor, domain 2"/>
    <property type="match status" value="1"/>
</dbReference>
<dbReference type="GO" id="GO:0003700">
    <property type="term" value="F:DNA-binding transcription factor activity"/>
    <property type="evidence" value="ECO:0007669"/>
    <property type="project" value="TreeGrafter"/>
</dbReference>
<evidence type="ECO:0000313" key="8">
    <source>
        <dbReference type="EMBL" id="RAK56216.1"/>
    </source>
</evidence>
<dbReference type="PANTHER" id="PTHR30055:SF234">
    <property type="entry name" value="HTH-TYPE TRANSCRIPTIONAL REGULATOR BETI"/>
    <property type="match status" value="1"/>
</dbReference>
<name>A0A328AR60_9CAUL</name>
<feature type="compositionally biased region" description="Pro residues" evidence="6">
    <location>
        <begin position="210"/>
        <end position="220"/>
    </location>
</feature>
<evidence type="ECO:0000313" key="9">
    <source>
        <dbReference type="Proteomes" id="UP000249254"/>
    </source>
</evidence>
<dbReference type="InterPro" id="IPR050109">
    <property type="entry name" value="HTH-type_TetR-like_transc_reg"/>
</dbReference>
<protein>
    <submittedName>
        <fullName evidence="8">TetR/AcrR family transcriptional regulator</fullName>
    </submittedName>
</protein>
<evidence type="ECO:0000256" key="4">
    <source>
        <dbReference type="ARBA" id="ARBA00023163"/>
    </source>
</evidence>
<dbReference type="SUPFAM" id="SSF48498">
    <property type="entry name" value="Tetracyclin repressor-like, C-terminal domain"/>
    <property type="match status" value="1"/>
</dbReference>
<sequence length="220" mass="23883">MSPHSVGRRTQAERRDESGRSLLEAAIEVVADEGVSAATFETVGRRAGYSRGLATQRFGSKQGLIEAVIQHLHERQEQALAEYRIDELPGLEAVLAYVDLYLRGLGQQSETRAYFMLLSAQVADATELRASFAAEHARVERRLEGLVQKGQAEGAIRREIDADAAALMIGSLLLGLSMQVLVDPETDVDPIRETSLSTLRLSFGTEGRPNGPPNGPKGQS</sequence>
<accession>A0A328AR60</accession>
<dbReference type="Pfam" id="PF00440">
    <property type="entry name" value="TetR_N"/>
    <property type="match status" value="1"/>
</dbReference>
<feature type="region of interest" description="Disordered" evidence="6">
    <location>
        <begin position="199"/>
        <end position="220"/>
    </location>
</feature>
<dbReference type="AlphaFoldDB" id="A0A328AR60"/>
<proteinExistence type="predicted"/>
<keyword evidence="1" id="KW-0678">Repressor</keyword>
<dbReference type="OrthoDB" id="5293556at2"/>
<keyword evidence="9" id="KW-1185">Reference proteome</keyword>
<evidence type="ECO:0000256" key="5">
    <source>
        <dbReference type="PROSITE-ProRule" id="PRU00335"/>
    </source>
</evidence>
<dbReference type="InterPro" id="IPR039538">
    <property type="entry name" value="BetI_C"/>
</dbReference>
<dbReference type="PANTHER" id="PTHR30055">
    <property type="entry name" value="HTH-TYPE TRANSCRIPTIONAL REGULATOR RUTR"/>
    <property type="match status" value="1"/>
</dbReference>